<evidence type="ECO:0000313" key="2">
    <source>
        <dbReference type="EMBL" id="CAI5773320.1"/>
    </source>
</evidence>
<evidence type="ECO:0000256" key="1">
    <source>
        <dbReference type="SAM" id="MobiDB-lite"/>
    </source>
</evidence>
<dbReference type="AlphaFoldDB" id="A0AA35P573"/>
<reference evidence="2" key="1">
    <citation type="submission" date="2022-12" db="EMBL/GenBank/DDBJ databases">
        <authorList>
            <person name="Alioto T."/>
            <person name="Alioto T."/>
            <person name="Gomez Garrido J."/>
        </authorList>
    </citation>
    <scope>NUCLEOTIDE SEQUENCE</scope>
</reference>
<gene>
    <name evidence="2" type="ORF">PODLI_1B020866</name>
</gene>
<feature type="compositionally biased region" description="Pro residues" evidence="1">
    <location>
        <begin position="14"/>
        <end position="23"/>
    </location>
</feature>
<proteinExistence type="predicted"/>
<dbReference type="EMBL" id="OX395129">
    <property type="protein sequence ID" value="CAI5773320.1"/>
    <property type="molecule type" value="Genomic_DNA"/>
</dbReference>
<feature type="compositionally biased region" description="Low complexity" evidence="1">
    <location>
        <begin position="1"/>
        <end position="13"/>
    </location>
</feature>
<feature type="region of interest" description="Disordered" evidence="1">
    <location>
        <begin position="1"/>
        <end position="38"/>
    </location>
</feature>
<name>A0AA35P573_9SAUR</name>
<keyword evidence="3" id="KW-1185">Reference proteome</keyword>
<protein>
    <submittedName>
        <fullName evidence="2">Uncharacterized protein</fullName>
    </submittedName>
</protein>
<sequence>MTQDAAANAAVAPPSDPAKPPPEVNIKTGRPRAGRLTAHAPQGRRAWLVLLLGAFSVCGRNPRPVEEEETAVADRNFRPRVISPPSFGAGPARLSRLAPWFFPTLLFRELPFSHPPPVYRGREAAGGDFQIRLGGPGECTCI</sequence>
<accession>A0AA35P573</accession>
<dbReference type="Proteomes" id="UP001178461">
    <property type="component" value="Chromosome 4"/>
</dbReference>
<evidence type="ECO:0000313" key="3">
    <source>
        <dbReference type="Proteomes" id="UP001178461"/>
    </source>
</evidence>
<organism evidence="2 3">
    <name type="scientific">Podarcis lilfordi</name>
    <name type="common">Lilford's wall lizard</name>
    <dbReference type="NCBI Taxonomy" id="74358"/>
    <lineage>
        <taxon>Eukaryota</taxon>
        <taxon>Metazoa</taxon>
        <taxon>Chordata</taxon>
        <taxon>Craniata</taxon>
        <taxon>Vertebrata</taxon>
        <taxon>Euteleostomi</taxon>
        <taxon>Lepidosauria</taxon>
        <taxon>Squamata</taxon>
        <taxon>Bifurcata</taxon>
        <taxon>Unidentata</taxon>
        <taxon>Episquamata</taxon>
        <taxon>Laterata</taxon>
        <taxon>Lacertibaenia</taxon>
        <taxon>Lacertidae</taxon>
        <taxon>Podarcis</taxon>
    </lineage>
</organism>